<dbReference type="EMBL" id="JACDUJ010000001">
    <property type="protein sequence ID" value="MBA2846474.1"/>
    <property type="molecule type" value="Genomic_DNA"/>
</dbReference>
<feature type="transmembrane region" description="Helical" evidence="1">
    <location>
        <begin position="42"/>
        <end position="61"/>
    </location>
</feature>
<evidence type="ECO:0000256" key="1">
    <source>
        <dbReference type="SAM" id="Phobius"/>
    </source>
</evidence>
<evidence type="ECO:0000313" key="2">
    <source>
        <dbReference type="EMBL" id="MBA2846474.1"/>
    </source>
</evidence>
<organism evidence="2 3">
    <name type="scientific">Methanococcus maripaludis</name>
    <name type="common">Methanococcus deltae</name>
    <dbReference type="NCBI Taxonomy" id="39152"/>
    <lineage>
        <taxon>Archaea</taxon>
        <taxon>Methanobacteriati</taxon>
        <taxon>Methanobacteriota</taxon>
        <taxon>Methanomada group</taxon>
        <taxon>Methanococci</taxon>
        <taxon>Methanococcales</taxon>
        <taxon>Methanococcaceae</taxon>
        <taxon>Methanococcus</taxon>
    </lineage>
</organism>
<dbReference type="RefSeq" id="WP_181491952.1">
    <property type="nucleotide sequence ID" value="NZ_JACDUJ010000001.1"/>
</dbReference>
<accession>A0A7J9NM29</accession>
<protein>
    <submittedName>
        <fullName evidence="2">Uncharacterized protein</fullName>
    </submittedName>
</protein>
<evidence type="ECO:0000313" key="3">
    <source>
        <dbReference type="Proteomes" id="UP000571854"/>
    </source>
</evidence>
<comment type="caution">
    <text evidence="2">The sequence shown here is derived from an EMBL/GenBank/DDBJ whole genome shotgun (WGS) entry which is preliminary data.</text>
</comment>
<dbReference type="AlphaFoldDB" id="A0A7J9NM29"/>
<keyword evidence="1" id="KW-0472">Membrane</keyword>
<sequence length="463" mass="54917">MDTSWLLSGLAILFAFYGILDESVKRNMKYIFDPSDKLFMKYLWGVFLLVILYESVIRKLADELLKPIYPDNSLSAIGFVFFTFLGLFLRYKVNTPTIYDITGFFNNLTNQYNKKEYSIVLTDLNRYYDKILKNALRTPLMAYLSIKVLHKTPKMVHRETLISFLDITTNDYDYVSEMGKKYPELAFKLLDSKINFKKSNFWNNYSRYLFSNKNSELYVEINKLKPKRYSDMNDNSLKLDYGDTRLLKAVFNGNYNAVSELGNIITQIIQETGDKSCSNVYFDMDNSPIRAALVFYDLYIRDNILKNSDNSLIISPIPELTSGVINLMELNKNSKWYYEELEDCLILIFDMYDRWIYFSKKDNRFGLLLTSRLPFLFWNVMTSKINVNTKREIYDRIKIILDDIDENFEDTVKEEYFKILFEKLNILTDHKKIKRQYNSPEEVKELFSSHYEKFIYLSNNNCI</sequence>
<gene>
    <name evidence="2" type="ORF">HNP88_000658</name>
</gene>
<keyword evidence="1" id="KW-1133">Transmembrane helix</keyword>
<name>A0A7J9NM29_METMI</name>
<reference evidence="2 3" key="1">
    <citation type="submission" date="2020-07" db="EMBL/GenBank/DDBJ databases">
        <title>Genomic Encyclopedia of Type Strains, Phase IV (KMG-V): Genome sequencing to study the core and pangenomes of soil and plant-associated prokaryotes.</title>
        <authorList>
            <person name="Whitman W."/>
        </authorList>
    </citation>
    <scope>NUCLEOTIDE SEQUENCE [LARGE SCALE GENOMIC DNA]</scope>
    <source>
        <strain evidence="2 3">A5</strain>
    </source>
</reference>
<keyword evidence="1" id="KW-0812">Transmembrane</keyword>
<proteinExistence type="predicted"/>
<feature type="transmembrane region" description="Helical" evidence="1">
    <location>
        <begin position="73"/>
        <end position="91"/>
    </location>
</feature>
<dbReference type="Proteomes" id="UP000571854">
    <property type="component" value="Unassembled WGS sequence"/>
</dbReference>